<dbReference type="EMBL" id="BSDY01000014">
    <property type="protein sequence ID" value="GLI57184.1"/>
    <property type="molecule type" value="Genomic_DNA"/>
</dbReference>
<proteinExistence type="predicted"/>
<evidence type="ECO:0000313" key="2">
    <source>
        <dbReference type="Proteomes" id="UP001144471"/>
    </source>
</evidence>
<accession>A0A9W6LNR6</accession>
<protein>
    <submittedName>
        <fullName evidence="1">Uncharacterized protein</fullName>
    </submittedName>
</protein>
<sequence length="48" mass="5333">MIPDKGEKLNKKETIKMAILQGVVEGRRMRYGIGIFSGDGNCSDILSY</sequence>
<reference evidence="1" key="1">
    <citation type="submission" date="2022-12" db="EMBL/GenBank/DDBJ databases">
        <title>Reference genome sequencing for broad-spectrum identification of bacterial and archaeal isolates by mass spectrometry.</title>
        <authorList>
            <person name="Sekiguchi Y."/>
            <person name="Tourlousse D.M."/>
        </authorList>
    </citation>
    <scope>NUCLEOTIDE SEQUENCE</scope>
    <source>
        <strain evidence="1">10succ1</strain>
    </source>
</reference>
<keyword evidence="2" id="KW-1185">Reference proteome</keyword>
<organism evidence="1 2">
    <name type="scientific">Propionigenium maris DSM 9537</name>
    <dbReference type="NCBI Taxonomy" id="1123000"/>
    <lineage>
        <taxon>Bacteria</taxon>
        <taxon>Fusobacteriati</taxon>
        <taxon>Fusobacteriota</taxon>
        <taxon>Fusobacteriia</taxon>
        <taxon>Fusobacteriales</taxon>
        <taxon>Fusobacteriaceae</taxon>
        <taxon>Propionigenium</taxon>
    </lineage>
</organism>
<dbReference type="AlphaFoldDB" id="A0A9W6LNR6"/>
<dbReference type="Proteomes" id="UP001144471">
    <property type="component" value="Unassembled WGS sequence"/>
</dbReference>
<name>A0A9W6LNR6_9FUSO</name>
<comment type="caution">
    <text evidence="1">The sequence shown here is derived from an EMBL/GenBank/DDBJ whole genome shotgun (WGS) entry which is preliminary data.</text>
</comment>
<gene>
    <name evidence="1" type="ORF">PM10SUCC1_26980</name>
</gene>
<evidence type="ECO:0000313" key="1">
    <source>
        <dbReference type="EMBL" id="GLI57184.1"/>
    </source>
</evidence>